<name>W2UM90_9FLAO</name>
<gene>
    <name evidence="3" type="ORF">P278_09720</name>
</gene>
<feature type="transmembrane region" description="Helical" evidence="1">
    <location>
        <begin position="155"/>
        <end position="175"/>
    </location>
</feature>
<feature type="transmembrane region" description="Helical" evidence="1">
    <location>
        <begin position="449"/>
        <end position="474"/>
    </location>
</feature>
<feature type="domain" description="Peptidase M1 membrane alanine aminopeptidase" evidence="2">
    <location>
        <begin position="878"/>
        <end position="1093"/>
    </location>
</feature>
<evidence type="ECO:0000313" key="4">
    <source>
        <dbReference type="Proteomes" id="UP000018850"/>
    </source>
</evidence>
<keyword evidence="1" id="KW-0812">Transmembrane</keyword>
<dbReference type="Proteomes" id="UP000018850">
    <property type="component" value="Unassembled WGS sequence"/>
</dbReference>
<evidence type="ECO:0000313" key="3">
    <source>
        <dbReference type="EMBL" id="ETN95250.1"/>
    </source>
</evidence>
<sequence>MLFEIIRFEIKRALQRPAVYIYWGILFLLAFAIINVTGGAFKSINLQLAGDKTFINAPGIIDLIMGSFSYLGIFIIAAICSSIVLKDFNNNTLELVFVTPLKKVNYVLGRFIASNVLTIMVFTGAGIGFFVGSLMPYLNHDYIGPNQWLTYINPYLTRIIPNIFFISAIFFSFSLLLRSAVINWITILGLYILYGVAMSLFKDLESQTIAALLDPFGIAASVSVSSSASATDMNKTGAQLVDVFMYNRILWIGIGIVILIFTLLRFKFTYTLSTWSIKKKKTQKSKVLVTENNFSNKPGRPLPKAEANRKVWPEFMQLFKFETKNLISNTWFLLITLVMVVFMFVVSKGIGKTYDTNTYPVTYQVLGILGGSARFFIFIIIMIFSGEMIWRDRDKNIHEISCTYPTPRWVSYASKFLALTIGIVFLKLVMIVCGIIIQSLADYYNYELGLYFFSEFGIGLVQSILVMALAFFIHIIVNNKYLGYVFIILYWVLNTYFIDQLLKHPLLIYGRGPSVMYSDMNGWGFGLFPYSIFKLYWTFIAGILIILSIELLVTQSETNWRIRIKLLGRRIKGKSMKGIWGLASLALIVGSYIFYNTNIKKEFKTSYQRELQAVEYENRYKSFEKTPQPKISNIKLKVDLYPEKGDMIAKGTFTLKNRGTTSIDTLYINAGINVKTLGFNREVTLIERDDTYGVSLYLLKQPLASKDSLNLDFYFEGINNGFSVGGANNFCAKNGTFLYNSLFPSLGYNKGGELTNPRTRKKHGLPKRKIAADINDPQGIQHNFINNDADFVDFEAIVGTSSDQTALTPGKLIDQWKENGRNYFHYRSEHPMVNYYAILSANYQVKTDVWKSENGKETELSIYYHKGHEYNLDNMMNGMKTALNTYSKIYAPYQSEQLRIVEFPRYSSYAQSFPNMIPFSEGIGFIADLRELNNKTKDKSEITIDYPFFVTVHEVAHQWWAHQLIAADVEGAQMLMESLTQYSALQSMKNRFDDAAITKFLKNEAFKYITSRKKEQLDERPLDKVANYQIQTFYQKGILVMNALEQYLGKDTFQGVLRNFLNDYAYKSAPYPTTANLITRLKQETPDSLQYFVEDALEKITFYKTTVKSAHYKRNKDFTYTVEAKVDIRKFYINDQGEEIEVPCNDYIEVRENNSKGDILFNQKLKLKSGENNLNLKTNRKPSTLVIDPNYLIMTKEWERPPYTIEKAEK</sequence>
<keyword evidence="1" id="KW-1133">Transmembrane helix</keyword>
<dbReference type="PATRIC" id="fig|1286632.3.peg.969"/>
<dbReference type="InterPro" id="IPR014782">
    <property type="entry name" value="Peptidase_M1_dom"/>
</dbReference>
<dbReference type="PANTHER" id="PTHR37305:SF1">
    <property type="entry name" value="MEMBRANE PROTEIN"/>
    <property type="match status" value="1"/>
</dbReference>
<dbReference type="EMBL" id="AYXY01000019">
    <property type="protein sequence ID" value="ETN95250.1"/>
    <property type="molecule type" value="Genomic_DNA"/>
</dbReference>
<reference evidence="4" key="1">
    <citation type="submission" date="2013-11" db="EMBL/GenBank/DDBJ databases">
        <title>Draft genome sequence from a member of Zhouia, isolated tidal flat.</title>
        <authorList>
            <person name="Jin H."/>
            <person name="Jeon C.O."/>
        </authorList>
    </citation>
    <scope>NUCLEOTIDE SEQUENCE [LARGE SCALE GENOMIC DNA]</scope>
    <source>
        <strain evidence="4">AD3</strain>
    </source>
</reference>
<protein>
    <recommendedName>
        <fullName evidence="2">Peptidase M1 membrane alanine aminopeptidase domain-containing protein</fullName>
    </recommendedName>
</protein>
<dbReference type="STRING" id="376730.SAMN04487906_3205"/>
<dbReference type="SUPFAM" id="SSF55486">
    <property type="entry name" value="Metalloproteases ('zincins'), catalytic domain"/>
    <property type="match status" value="1"/>
</dbReference>
<accession>W2UM90</accession>
<comment type="caution">
    <text evidence="3">The sequence shown here is derived from an EMBL/GenBank/DDBJ whole genome shotgun (WGS) entry which is preliminary data.</text>
</comment>
<dbReference type="AlphaFoldDB" id="W2UM90"/>
<feature type="transmembrane region" description="Helical" evidence="1">
    <location>
        <begin position="365"/>
        <end position="385"/>
    </location>
</feature>
<feature type="transmembrane region" description="Helical" evidence="1">
    <location>
        <begin position="481"/>
        <end position="498"/>
    </location>
</feature>
<dbReference type="Gene3D" id="1.10.390.10">
    <property type="entry name" value="Neutral Protease Domain 2"/>
    <property type="match status" value="1"/>
</dbReference>
<feature type="transmembrane region" description="Helical" evidence="1">
    <location>
        <begin position="181"/>
        <end position="201"/>
    </location>
</feature>
<feature type="transmembrane region" description="Helical" evidence="1">
    <location>
        <begin position="61"/>
        <end position="85"/>
    </location>
</feature>
<feature type="transmembrane region" description="Helical" evidence="1">
    <location>
        <begin position="20"/>
        <end position="41"/>
    </location>
</feature>
<evidence type="ECO:0000256" key="1">
    <source>
        <dbReference type="SAM" id="Phobius"/>
    </source>
</evidence>
<dbReference type="GO" id="GO:0008270">
    <property type="term" value="F:zinc ion binding"/>
    <property type="evidence" value="ECO:0007669"/>
    <property type="project" value="InterPro"/>
</dbReference>
<keyword evidence="4" id="KW-1185">Reference proteome</keyword>
<feature type="transmembrane region" description="Helical" evidence="1">
    <location>
        <begin position="416"/>
        <end position="437"/>
    </location>
</feature>
<dbReference type="Pfam" id="PF01433">
    <property type="entry name" value="Peptidase_M1"/>
    <property type="match status" value="1"/>
</dbReference>
<feature type="transmembrane region" description="Helical" evidence="1">
    <location>
        <begin position="575"/>
        <end position="595"/>
    </location>
</feature>
<dbReference type="InterPro" id="IPR027268">
    <property type="entry name" value="Peptidase_M4/M1_CTD_sf"/>
</dbReference>
<feature type="transmembrane region" description="Helical" evidence="1">
    <location>
        <begin position="326"/>
        <end position="345"/>
    </location>
</feature>
<dbReference type="PANTHER" id="PTHR37305">
    <property type="entry name" value="INTEGRAL MEMBRANE PROTEIN-RELATED"/>
    <property type="match status" value="1"/>
</dbReference>
<proteinExistence type="predicted"/>
<dbReference type="eggNOG" id="COG0308">
    <property type="taxonomic scope" value="Bacteria"/>
</dbReference>
<feature type="transmembrane region" description="Helical" evidence="1">
    <location>
        <begin position="111"/>
        <end position="134"/>
    </location>
</feature>
<reference evidence="3 4" key="2">
    <citation type="journal article" date="2016" name="Genome Announc.">
        <title>Draft Genome Sequence of Zhouia amylolytica AD3, Isolated from Tidal Flat Sediment.</title>
        <authorList>
            <person name="Jia B."/>
            <person name="Jin H.M."/>
            <person name="Lee H.J."/>
            <person name="Jeon C.O."/>
        </authorList>
    </citation>
    <scope>NUCLEOTIDE SEQUENCE [LARGE SCALE GENOMIC DNA]</scope>
    <source>
        <strain evidence="3 4">AD3</strain>
    </source>
</reference>
<dbReference type="RefSeq" id="WP_038263204.1">
    <property type="nucleotide sequence ID" value="NZ_AYXY01000019.1"/>
</dbReference>
<keyword evidence="1" id="KW-0472">Membrane</keyword>
<dbReference type="GO" id="GO:0008237">
    <property type="term" value="F:metallopeptidase activity"/>
    <property type="evidence" value="ECO:0007669"/>
    <property type="project" value="InterPro"/>
</dbReference>
<organism evidence="3 4">
    <name type="scientific">Zhouia amylolytica AD3</name>
    <dbReference type="NCBI Taxonomy" id="1286632"/>
    <lineage>
        <taxon>Bacteria</taxon>
        <taxon>Pseudomonadati</taxon>
        <taxon>Bacteroidota</taxon>
        <taxon>Flavobacteriia</taxon>
        <taxon>Flavobacteriales</taxon>
        <taxon>Flavobacteriaceae</taxon>
        <taxon>Zhouia</taxon>
    </lineage>
</organism>
<evidence type="ECO:0000259" key="2">
    <source>
        <dbReference type="Pfam" id="PF01433"/>
    </source>
</evidence>
<feature type="transmembrane region" description="Helical" evidence="1">
    <location>
        <begin position="249"/>
        <end position="270"/>
    </location>
</feature>
<feature type="transmembrane region" description="Helical" evidence="1">
    <location>
        <begin position="535"/>
        <end position="554"/>
    </location>
</feature>